<keyword evidence="1" id="KW-1017">Isopeptide bond</keyword>
<organism evidence="5 6">
    <name type="scientific">Mytilus coruscus</name>
    <name type="common">Sea mussel</name>
    <dbReference type="NCBI Taxonomy" id="42192"/>
    <lineage>
        <taxon>Eukaryota</taxon>
        <taxon>Metazoa</taxon>
        <taxon>Spiralia</taxon>
        <taxon>Lophotrochozoa</taxon>
        <taxon>Mollusca</taxon>
        <taxon>Bivalvia</taxon>
        <taxon>Autobranchia</taxon>
        <taxon>Pteriomorphia</taxon>
        <taxon>Mytilida</taxon>
        <taxon>Mytiloidea</taxon>
        <taxon>Mytilidae</taxon>
        <taxon>Mytilinae</taxon>
        <taxon>Mytilus</taxon>
    </lineage>
</organism>
<dbReference type="InterPro" id="IPR021893">
    <property type="entry name" value="ZMYM2-like_C"/>
</dbReference>
<dbReference type="PANTHER" id="PTHR21446">
    <property type="entry name" value="DUF3504 DOMAIN-CONTAINING PROTEIN"/>
    <property type="match status" value="1"/>
</dbReference>
<dbReference type="AlphaFoldDB" id="A0A6J8AYQ9"/>
<dbReference type="Pfam" id="PF12012">
    <property type="entry name" value="DUF3504"/>
    <property type="match status" value="1"/>
</dbReference>
<evidence type="ECO:0000259" key="4">
    <source>
        <dbReference type="Pfam" id="PF12012"/>
    </source>
</evidence>
<keyword evidence="2" id="KW-0597">Phosphoprotein</keyword>
<sequence length="306" mass="34925">MDYIDLLEWDPIFLTQSSYSEVSEENESDILSSFDLKPIDNDLEITRDQFRYDPEFLRARQLLDAFMKERANEGLGANTRKQAEVISVDEEMALYDKDIIGMDNPNQLLDMLLYLCGLHFALRGGNEHRRLRLNPNPQITGPFQDKDAKLRYLLYKEDVSKANAGSLTHRKVAPKCVRAFENPENRNKCIVTVFEKYKSLCKAVRVYKRTSADQQIAASNILYGLRPSDGSKKAKPSAVAGAPVGSASVECSTDESDKKTVTYNFSLNFLEERGCIDQFFYATSASDLLYFYFKTFNYSLLKEKPL</sequence>
<evidence type="ECO:0000313" key="6">
    <source>
        <dbReference type="Proteomes" id="UP000507470"/>
    </source>
</evidence>
<dbReference type="EMBL" id="CACVKT020002183">
    <property type="protein sequence ID" value="CAC5376387.1"/>
    <property type="molecule type" value="Genomic_DNA"/>
</dbReference>
<dbReference type="InterPro" id="IPR052787">
    <property type="entry name" value="MAVS"/>
</dbReference>
<accession>A0A6J8AYQ9</accession>
<name>A0A6J8AYQ9_MYTCO</name>
<keyword evidence="6" id="KW-1185">Reference proteome</keyword>
<evidence type="ECO:0000256" key="2">
    <source>
        <dbReference type="ARBA" id="ARBA00022553"/>
    </source>
</evidence>
<keyword evidence="3" id="KW-0832">Ubl conjugation</keyword>
<gene>
    <name evidence="5" type="ORF">MCOR_13044</name>
</gene>
<dbReference type="PANTHER" id="PTHR21446:SF12">
    <property type="entry name" value="POTASSIUM CHANNEL TETRAMERIZATION DOMAIN CONTAINING 1"/>
    <property type="match status" value="1"/>
</dbReference>
<reference evidence="5 6" key="1">
    <citation type="submission" date="2020-06" db="EMBL/GenBank/DDBJ databases">
        <authorList>
            <person name="Li R."/>
            <person name="Bekaert M."/>
        </authorList>
    </citation>
    <scope>NUCLEOTIDE SEQUENCE [LARGE SCALE GENOMIC DNA]</scope>
    <source>
        <strain evidence="6">wild</strain>
    </source>
</reference>
<evidence type="ECO:0000256" key="3">
    <source>
        <dbReference type="ARBA" id="ARBA00022843"/>
    </source>
</evidence>
<proteinExistence type="predicted"/>
<evidence type="ECO:0000313" key="5">
    <source>
        <dbReference type="EMBL" id="CAC5376387.1"/>
    </source>
</evidence>
<protein>
    <recommendedName>
        <fullName evidence="4">ZMYM2-like/QRICH1 C-terminal domain-containing protein</fullName>
    </recommendedName>
</protein>
<dbReference type="Proteomes" id="UP000507470">
    <property type="component" value="Unassembled WGS sequence"/>
</dbReference>
<feature type="domain" description="ZMYM2-like/QRICH1 C-terminal" evidence="4">
    <location>
        <begin position="86"/>
        <end position="202"/>
    </location>
</feature>
<evidence type="ECO:0000256" key="1">
    <source>
        <dbReference type="ARBA" id="ARBA00022499"/>
    </source>
</evidence>
<dbReference type="OrthoDB" id="6141201at2759"/>